<dbReference type="PANTHER" id="PTHR34858">
    <property type="entry name" value="CYSO-CYSTEINE PEPTIDASE"/>
    <property type="match status" value="1"/>
</dbReference>
<dbReference type="Proteomes" id="UP000252985">
    <property type="component" value="Chromosome"/>
</dbReference>
<keyword evidence="4" id="KW-0862">Zinc</keyword>
<dbReference type="PROSITE" id="PS50249">
    <property type="entry name" value="MPN"/>
    <property type="match status" value="1"/>
</dbReference>
<name>A0A345E1A4_9EURY</name>
<dbReference type="KEGG" id="haj:DU500_05700"/>
<evidence type="ECO:0000313" key="9">
    <source>
        <dbReference type="Proteomes" id="UP000252985"/>
    </source>
</evidence>
<keyword evidence="3" id="KW-0378">Hydrolase</keyword>
<evidence type="ECO:0000313" key="10">
    <source>
        <dbReference type="Proteomes" id="UP000253273"/>
    </source>
</evidence>
<dbReference type="SMART" id="SM00232">
    <property type="entry name" value="JAB_MPN"/>
    <property type="match status" value="1"/>
</dbReference>
<dbReference type="Gene3D" id="3.40.140.10">
    <property type="entry name" value="Cytidine Deaminase, domain 2"/>
    <property type="match status" value="1"/>
</dbReference>
<dbReference type="CDD" id="cd08070">
    <property type="entry name" value="MPN_like"/>
    <property type="match status" value="1"/>
</dbReference>
<evidence type="ECO:0000256" key="4">
    <source>
        <dbReference type="ARBA" id="ARBA00022833"/>
    </source>
</evidence>
<dbReference type="InterPro" id="IPR051929">
    <property type="entry name" value="VirAsm_ModProt"/>
</dbReference>
<dbReference type="AlphaFoldDB" id="A0A345E1A4"/>
<dbReference type="KEGG" id="haq:DU484_05260"/>
<dbReference type="Pfam" id="PF14464">
    <property type="entry name" value="Prok-JAB"/>
    <property type="match status" value="1"/>
</dbReference>
<dbReference type="InterPro" id="IPR000555">
    <property type="entry name" value="JAMM/MPN+_dom"/>
</dbReference>
<dbReference type="GeneID" id="37286364"/>
<dbReference type="InterPro" id="IPR028090">
    <property type="entry name" value="JAB_dom_prok"/>
</dbReference>
<dbReference type="GO" id="GO:0006508">
    <property type="term" value="P:proteolysis"/>
    <property type="evidence" value="ECO:0007669"/>
    <property type="project" value="UniProtKB-KW"/>
</dbReference>
<dbReference type="EMBL" id="CP031148">
    <property type="protein sequence ID" value="AXG09323.1"/>
    <property type="molecule type" value="Genomic_DNA"/>
</dbReference>
<dbReference type="OrthoDB" id="10589at2157"/>
<dbReference type="PANTHER" id="PTHR34858:SF1">
    <property type="entry name" value="CYSO-CYSTEINE PEPTIDASE"/>
    <property type="match status" value="1"/>
</dbReference>
<evidence type="ECO:0000256" key="3">
    <source>
        <dbReference type="ARBA" id="ARBA00022801"/>
    </source>
</evidence>
<organism evidence="7 10">
    <name type="scientific">Haloplanus rubicundus</name>
    <dbReference type="NCBI Taxonomy" id="1547898"/>
    <lineage>
        <taxon>Archaea</taxon>
        <taxon>Methanobacteriati</taxon>
        <taxon>Methanobacteriota</taxon>
        <taxon>Stenosarchaea group</taxon>
        <taxon>Halobacteria</taxon>
        <taxon>Halobacteriales</taxon>
        <taxon>Haloferacaceae</taxon>
        <taxon>Haloplanus</taxon>
    </lineage>
</organism>
<evidence type="ECO:0000256" key="1">
    <source>
        <dbReference type="ARBA" id="ARBA00022670"/>
    </source>
</evidence>
<proteinExistence type="predicted"/>
<accession>A0A345E1A4</accession>
<accession>A0A345EAV1</accession>
<evidence type="ECO:0000256" key="2">
    <source>
        <dbReference type="ARBA" id="ARBA00022723"/>
    </source>
</evidence>
<dbReference type="GO" id="GO:0008270">
    <property type="term" value="F:zinc ion binding"/>
    <property type="evidence" value="ECO:0007669"/>
    <property type="project" value="TreeGrafter"/>
</dbReference>
<dbReference type="InterPro" id="IPR037518">
    <property type="entry name" value="MPN"/>
</dbReference>
<sequence>MAAADSDDALVLAPGVRDALLDHAREGADRDPPAEICGVLAGERGPPDRVTATRRVPNVAAHPRTEYELDPAATMAAIDRVEDRGDDAIGFYHSHPESEAVPSATDRARATWSGYVYCIVSPPDSIRAYRYVDDGFVELPVESSE</sequence>
<keyword evidence="5" id="KW-0482">Metalloprotease</keyword>
<reference evidence="7 10" key="2">
    <citation type="submission" date="2018-07" db="EMBL/GenBank/DDBJ databases">
        <title>Genome sequences of Haloplanus sp. CBA1113.</title>
        <authorList>
            <person name="Kim Y.B."/>
            <person name="Roh S.W."/>
        </authorList>
    </citation>
    <scope>NUCLEOTIDE SEQUENCE [LARGE SCALE GENOMIC DNA]</scope>
    <source>
        <strain evidence="7 10">CBA1113</strain>
    </source>
</reference>
<protein>
    <submittedName>
        <fullName evidence="7">Peptidase</fullName>
    </submittedName>
</protein>
<dbReference type="SUPFAM" id="SSF102712">
    <property type="entry name" value="JAB1/MPN domain"/>
    <property type="match status" value="1"/>
</dbReference>
<dbReference type="NCBIfam" id="NF041370">
    <property type="entry name" value="desamp_Halo"/>
    <property type="match status" value="1"/>
</dbReference>
<dbReference type="EMBL" id="CP031150">
    <property type="protein sequence ID" value="AXG05976.1"/>
    <property type="molecule type" value="Genomic_DNA"/>
</dbReference>
<evidence type="ECO:0000259" key="6">
    <source>
        <dbReference type="PROSITE" id="PS50249"/>
    </source>
</evidence>
<keyword evidence="2" id="KW-0479">Metal-binding</keyword>
<keyword evidence="1" id="KW-0645">Protease</keyword>
<dbReference type="RefSeq" id="WP_114585123.1">
    <property type="nucleotide sequence ID" value="NZ_CP031148.1"/>
</dbReference>
<feature type="domain" description="MPN" evidence="6">
    <location>
        <begin position="10"/>
        <end position="137"/>
    </location>
</feature>
<dbReference type="InterPro" id="IPR053551">
    <property type="entry name" value="Metalloprotease_DSAMP"/>
</dbReference>
<evidence type="ECO:0000256" key="5">
    <source>
        <dbReference type="ARBA" id="ARBA00023049"/>
    </source>
</evidence>
<dbReference type="Proteomes" id="UP000253273">
    <property type="component" value="Chromosome"/>
</dbReference>
<dbReference type="GO" id="GO:0008235">
    <property type="term" value="F:metalloexopeptidase activity"/>
    <property type="evidence" value="ECO:0007669"/>
    <property type="project" value="TreeGrafter"/>
</dbReference>
<evidence type="ECO:0000313" key="7">
    <source>
        <dbReference type="EMBL" id="AXG05976.1"/>
    </source>
</evidence>
<keyword evidence="10" id="KW-1185">Reference proteome</keyword>
<evidence type="ECO:0000313" key="8">
    <source>
        <dbReference type="EMBL" id="AXG09323.1"/>
    </source>
</evidence>
<reference evidence="8 9" key="1">
    <citation type="submission" date="2018-07" db="EMBL/GenBank/DDBJ databases">
        <title>Genome sequences of Haloplanus sp. CBA1112.</title>
        <authorList>
            <person name="Kim Y.B."/>
            <person name="Roh S.W."/>
        </authorList>
    </citation>
    <scope>NUCLEOTIDE SEQUENCE [LARGE SCALE GENOMIC DNA]</scope>
    <source>
        <strain evidence="8 9">CBA1112</strain>
    </source>
</reference>
<gene>
    <name evidence="8" type="ORF">DU484_05260</name>
    <name evidence="7" type="ORF">DU500_05700</name>
</gene>